<organism evidence="1 2">
    <name type="scientific">Alternaria alternata</name>
    <name type="common">Alternaria rot fungus</name>
    <name type="synonym">Torula alternata</name>
    <dbReference type="NCBI Taxonomy" id="5599"/>
    <lineage>
        <taxon>Eukaryota</taxon>
        <taxon>Fungi</taxon>
        <taxon>Dikarya</taxon>
        <taxon>Ascomycota</taxon>
        <taxon>Pezizomycotina</taxon>
        <taxon>Dothideomycetes</taxon>
        <taxon>Pleosporomycetidae</taxon>
        <taxon>Pleosporales</taxon>
        <taxon>Pleosporineae</taxon>
        <taxon>Pleosporaceae</taxon>
        <taxon>Alternaria</taxon>
        <taxon>Alternaria sect. Alternaria</taxon>
        <taxon>Alternaria alternata complex</taxon>
    </lineage>
</organism>
<dbReference type="AlphaFoldDB" id="A0A177DDW1"/>
<accession>A0A177DDW1</accession>
<dbReference type="PROSITE" id="PS51257">
    <property type="entry name" value="PROKAR_LIPOPROTEIN"/>
    <property type="match status" value="1"/>
</dbReference>
<evidence type="ECO:0000313" key="2">
    <source>
        <dbReference type="Proteomes" id="UP000077248"/>
    </source>
</evidence>
<dbReference type="GeneID" id="29116447"/>
<keyword evidence="2" id="KW-1185">Reference proteome</keyword>
<dbReference type="RefSeq" id="XP_018383445.1">
    <property type="nucleotide sequence ID" value="XM_018530853.1"/>
</dbReference>
<sequence length="190" mass="21770">MGRLSTFGCTGGCSCKFTFATACRWSRCQHFAASSSLRRATQHSRVYPTVIIFGRLTLHSRTQFASRTGTFLYSGNSLLIPHPNTPRRPGKTLSLRAPEYLHTVSTCLYQEKKPAAQQRQMNRLLAFREPTKWIYHRGYVTSRRCISRICYKRQFVLSQIDCPSMFATTYDFNLCQVDGKVEEEMSGIET</sequence>
<gene>
    <name evidence="1" type="ORF">CC77DRAFT_248574</name>
</gene>
<protein>
    <submittedName>
        <fullName evidence="1">Uncharacterized protein</fullName>
    </submittedName>
</protein>
<dbReference type="KEGG" id="aalt:CC77DRAFT_248574"/>
<dbReference type="EMBL" id="KV441485">
    <property type="protein sequence ID" value="OAG18024.1"/>
    <property type="molecule type" value="Genomic_DNA"/>
</dbReference>
<dbReference type="Proteomes" id="UP000077248">
    <property type="component" value="Unassembled WGS sequence"/>
</dbReference>
<reference evidence="1 2" key="1">
    <citation type="submission" date="2016-05" db="EMBL/GenBank/DDBJ databases">
        <title>Comparative analysis of secretome profiles of manganese(II)-oxidizing ascomycete fungi.</title>
        <authorList>
            <consortium name="DOE Joint Genome Institute"/>
            <person name="Zeiner C.A."/>
            <person name="Purvine S.O."/>
            <person name="Zink E.M."/>
            <person name="Wu S."/>
            <person name="Pasa-Tolic L."/>
            <person name="Chaput D.L."/>
            <person name="Haridas S."/>
            <person name="Grigoriev I.V."/>
            <person name="Santelli C.M."/>
            <person name="Hansel C.M."/>
        </authorList>
    </citation>
    <scope>NUCLEOTIDE SEQUENCE [LARGE SCALE GENOMIC DNA]</scope>
    <source>
        <strain evidence="1 2">SRC1lrK2f</strain>
    </source>
</reference>
<name>A0A177DDW1_ALTAL</name>
<evidence type="ECO:0000313" key="1">
    <source>
        <dbReference type="EMBL" id="OAG18024.1"/>
    </source>
</evidence>
<proteinExistence type="predicted"/>
<dbReference type="VEuPathDB" id="FungiDB:CC77DRAFT_248574"/>